<reference evidence="2" key="1">
    <citation type="submission" date="2016-03" db="EMBL/GenBank/DDBJ databases">
        <authorList>
            <person name="Ploux O."/>
        </authorList>
    </citation>
    <scope>NUCLEOTIDE SEQUENCE</scope>
    <source>
        <strain evidence="2">UC10</strain>
    </source>
</reference>
<accession>A0A1Y5Q2I6</accession>
<protein>
    <submittedName>
        <fullName evidence="2">Uncharacterized protein</fullName>
    </submittedName>
</protein>
<organism evidence="2">
    <name type="scientific">uncultured Stenotrophomonas sp</name>
    <dbReference type="NCBI Taxonomy" id="165438"/>
    <lineage>
        <taxon>Bacteria</taxon>
        <taxon>Pseudomonadati</taxon>
        <taxon>Pseudomonadota</taxon>
        <taxon>Gammaproteobacteria</taxon>
        <taxon>Lysobacterales</taxon>
        <taxon>Lysobacteraceae</taxon>
        <taxon>Stenotrophomonas</taxon>
        <taxon>environmental samples</taxon>
    </lineage>
</organism>
<dbReference type="AntiFam" id="ANF00010">
    <property type="entry name" value="tRNA translation"/>
</dbReference>
<feature type="compositionally biased region" description="Low complexity" evidence="1">
    <location>
        <begin position="73"/>
        <end position="88"/>
    </location>
</feature>
<feature type="region of interest" description="Disordered" evidence="1">
    <location>
        <begin position="50"/>
        <end position="125"/>
    </location>
</feature>
<sequence>MRNACWPVSTTTKASAGRTCPCARRSSSMPTRNAACCGCCVGVTSRPGKATSRAVGSSTTNWPPPLRARRRPTTTPCCACSSVSPRPRASSRRRYGRPSRPRCPTRTRRRNPCPPPTPTRPRSNACRMPWPGTAANSACPTACLLRASTWKPCCRTATGPHRWPAGAGNNLNRCYAPSWRNRKARARIRRPHGAIAQLGERRVRNAKVGSSILPGSTISRPKRRIERCGVFVCATVGKFLRFFPCRIRQTSVSCASSPAATPRKQSGSVAQLVEQGIENPRVGGSIPSRATTRFKGLQKCKPFLFARLLARRNIERKLHTAACGFA</sequence>
<feature type="compositionally biased region" description="Basic residues" evidence="1">
    <location>
        <begin position="89"/>
        <end position="111"/>
    </location>
</feature>
<dbReference type="EMBL" id="FLTS01000001">
    <property type="protein sequence ID" value="SBV36471.1"/>
    <property type="molecule type" value="Genomic_DNA"/>
</dbReference>
<gene>
    <name evidence="2" type="ORF">STPYR_11401</name>
</gene>
<proteinExistence type="predicted"/>
<evidence type="ECO:0000313" key="2">
    <source>
        <dbReference type="EMBL" id="SBV36471.1"/>
    </source>
</evidence>
<dbReference type="AlphaFoldDB" id="A0A1Y5Q2I6"/>
<name>A0A1Y5Q2I6_9GAMM</name>
<evidence type="ECO:0000256" key="1">
    <source>
        <dbReference type="SAM" id="MobiDB-lite"/>
    </source>
</evidence>